<evidence type="ECO:0000256" key="4">
    <source>
        <dbReference type="ARBA" id="ARBA00022692"/>
    </source>
</evidence>
<dbReference type="InterPro" id="IPR003593">
    <property type="entry name" value="AAA+_ATPase"/>
</dbReference>
<evidence type="ECO:0000256" key="2">
    <source>
        <dbReference type="ARBA" id="ARBA00022448"/>
    </source>
</evidence>
<comment type="subcellular location">
    <subcellularLocation>
        <location evidence="1">Cell membrane</location>
        <topology evidence="1">Multi-pass membrane protein</topology>
    </subcellularLocation>
</comment>
<evidence type="ECO:0000256" key="6">
    <source>
        <dbReference type="ARBA" id="ARBA00022840"/>
    </source>
</evidence>
<dbReference type="CDD" id="cd18547">
    <property type="entry name" value="ABC_6TM_Tm288_like"/>
    <property type="match status" value="1"/>
</dbReference>
<keyword evidence="8 9" id="KW-0472">Membrane</keyword>
<keyword evidence="2" id="KW-0813">Transport</keyword>
<dbReference type="Gene3D" id="1.20.1560.10">
    <property type="entry name" value="ABC transporter type 1, transmembrane domain"/>
    <property type="match status" value="1"/>
</dbReference>
<dbReference type="RefSeq" id="WP_074642759.1">
    <property type="nucleotide sequence ID" value="NZ_FOFU01000004.1"/>
</dbReference>
<dbReference type="EMBL" id="FOFU01000004">
    <property type="protein sequence ID" value="SEQ36423.1"/>
    <property type="molecule type" value="Genomic_DNA"/>
</dbReference>
<dbReference type="InterPro" id="IPR036640">
    <property type="entry name" value="ABC1_TM_sf"/>
</dbReference>
<dbReference type="InterPro" id="IPR003439">
    <property type="entry name" value="ABC_transporter-like_ATP-bd"/>
</dbReference>
<keyword evidence="4 9" id="KW-0812">Transmembrane</keyword>
<dbReference type="Proteomes" id="UP000182360">
    <property type="component" value="Unassembled WGS sequence"/>
</dbReference>
<dbReference type="GO" id="GO:0016887">
    <property type="term" value="F:ATP hydrolysis activity"/>
    <property type="evidence" value="ECO:0007669"/>
    <property type="project" value="InterPro"/>
</dbReference>
<proteinExistence type="predicted"/>
<evidence type="ECO:0000259" key="10">
    <source>
        <dbReference type="PROSITE" id="PS50893"/>
    </source>
</evidence>
<dbReference type="GO" id="GO:0005886">
    <property type="term" value="C:plasma membrane"/>
    <property type="evidence" value="ECO:0007669"/>
    <property type="project" value="UniProtKB-SubCell"/>
</dbReference>
<dbReference type="InterPro" id="IPR017871">
    <property type="entry name" value="ABC_transporter-like_CS"/>
</dbReference>
<accession>A0A1H9FG39</accession>
<evidence type="ECO:0000256" key="3">
    <source>
        <dbReference type="ARBA" id="ARBA00022475"/>
    </source>
</evidence>
<dbReference type="AlphaFoldDB" id="A0A1H9FG39"/>
<dbReference type="InterPro" id="IPR011527">
    <property type="entry name" value="ABC1_TM_dom"/>
</dbReference>
<feature type="transmembrane region" description="Helical" evidence="9">
    <location>
        <begin position="31"/>
        <end position="54"/>
    </location>
</feature>
<reference evidence="12 13" key="1">
    <citation type="submission" date="2016-10" db="EMBL/GenBank/DDBJ databases">
        <authorList>
            <person name="de Groot N.N."/>
        </authorList>
    </citation>
    <scope>NUCLEOTIDE SEQUENCE [LARGE SCALE GENOMIC DNA]</scope>
    <source>
        <strain evidence="12 13">B25</strain>
    </source>
</reference>
<dbReference type="Gene3D" id="3.40.50.300">
    <property type="entry name" value="P-loop containing nucleotide triphosphate hydrolases"/>
    <property type="match status" value="1"/>
</dbReference>
<keyword evidence="7 9" id="KW-1133">Transmembrane helix</keyword>
<dbReference type="SUPFAM" id="SSF90123">
    <property type="entry name" value="ABC transporter transmembrane region"/>
    <property type="match status" value="1"/>
</dbReference>
<feature type="transmembrane region" description="Helical" evidence="9">
    <location>
        <begin position="74"/>
        <end position="95"/>
    </location>
</feature>
<dbReference type="Pfam" id="PF00005">
    <property type="entry name" value="ABC_tran"/>
    <property type="match status" value="1"/>
</dbReference>
<evidence type="ECO:0000256" key="8">
    <source>
        <dbReference type="ARBA" id="ARBA00023136"/>
    </source>
</evidence>
<dbReference type="PROSITE" id="PS50929">
    <property type="entry name" value="ABC_TM1F"/>
    <property type="match status" value="1"/>
</dbReference>
<evidence type="ECO:0000313" key="12">
    <source>
        <dbReference type="EMBL" id="SEQ36423.1"/>
    </source>
</evidence>
<dbReference type="FunFam" id="1.20.1560.10:FF:000011">
    <property type="entry name" value="Multidrug ABC transporter ATP-binding protein"/>
    <property type="match status" value="1"/>
</dbReference>
<protein>
    <submittedName>
        <fullName evidence="12">ATP-binding cassette, subfamily B</fullName>
    </submittedName>
</protein>
<dbReference type="PROSITE" id="PS50893">
    <property type="entry name" value="ABC_TRANSPORTER_2"/>
    <property type="match status" value="1"/>
</dbReference>
<feature type="transmembrane region" description="Helical" evidence="9">
    <location>
        <begin position="181"/>
        <end position="198"/>
    </location>
</feature>
<feature type="transmembrane region" description="Helical" evidence="9">
    <location>
        <begin position="272"/>
        <end position="289"/>
    </location>
</feature>
<dbReference type="SMART" id="SM00382">
    <property type="entry name" value="AAA"/>
    <property type="match status" value="1"/>
</dbReference>
<evidence type="ECO:0000313" key="13">
    <source>
        <dbReference type="Proteomes" id="UP000182360"/>
    </source>
</evidence>
<evidence type="ECO:0000256" key="7">
    <source>
        <dbReference type="ARBA" id="ARBA00022989"/>
    </source>
</evidence>
<dbReference type="CDD" id="cd03254">
    <property type="entry name" value="ABCC_Glucan_exporter_like"/>
    <property type="match status" value="1"/>
</dbReference>
<sequence>MPPVRNKGFGKPKDAKKTIGRILQYMGKFKALWLVVFLCVIISSGASVIGTYLIKPALNNYIIPMIGSQNPDFTGFAKLLIGVLCLFGVGVLASWCNSRLMLYISTNLLYNVRCDLFSRLEKLPIKYYDAHTHGELMSRFTNDTDALREMMSQTIPQLFSSIITVTSVFVMMISLSPMLTIIMLVTMFLITLSMAAVGKRSAKAFRENQKCIGEMNGFIEEMVEGQKVIKVFNHEPKAIEQFETLSDNLRKAGTDAMTYGGLMGPMMNNFSHMQYAVVAITAAAFMILGEGGVINFNWFTGIMNLGTIAAFLQYTRSFSQPISMMSMQANSVLNALAGAERIFAVIDEEEEIDEGEYTLVNAYEAKENDGAEKLVQSYASTGEWAWKNPADNSLRKLEGEVVFDHVTFGYKPEKTVLHDICIHAKPGQKIALVGSTGSGKTTTINLLSRFYDVPEGNGKITYDGIPLNEISKASLRKSLGMVQQTTHLFTGTIKDNIRYGNLEASDAQIYEAAKLANADHFIRHLENGYDTVITGDGASLSQGQRQLLAIARAAVADPPVLVLDEATSSIDTRTEKLIEEGMDSLMSGRTTFVIAHRLSTVRNADEIIVLEHGNIIERGTHDELIAAKGRYYFLYTGNKITLDE</sequence>
<keyword evidence="5" id="KW-0547">Nucleotide-binding</keyword>
<dbReference type="InterPro" id="IPR027417">
    <property type="entry name" value="P-loop_NTPase"/>
</dbReference>
<dbReference type="InterPro" id="IPR039421">
    <property type="entry name" value="Type_1_exporter"/>
</dbReference>
<feature type="transmembrane region" description="Helical" evidence="9">
    <location>
        <begin position="158"/>
        <end position="175"/>
    </location>
</feature>
<dbReference type="STRING" id="163.SAMN04487775_103240"/>
<dbReference type="Pfam" id="PF00664">
    <property type="entry name" value="ABC_membrane"/>
    <property type="match status" value="1"/>
</dbReference>
<evidence type="ECO:0000256" key="9">
    <source>
        <dbReference type="SAM" id="Phobius"/>
    </source>
</evidence>
<name>A0A1H9FG39_9SPIR</name>
<dbReference type="GO" id="GO:0005524">
    <property type="term" value="F:ATP binding"/>
    <property type="evidence" value="ECO:0007669"/>
    <property type="project" value="UniProtKB-KW"/>
</dbReference>
<dbReference type="PANTHER" id="PTHR43394:SF1">
    <property type="entry name" value="ATP-BINDING CASSETTE SUB-FAMILY B MEMBER 10, MITOCHONDRIAL"/>
    <property type="match status" value="1"/>
</dbReference>
<evidence type="ECO:0000256" key="5">
    <source>
        <dbReference type="ARBA" id="ARBA00022741"/>
    </source>
</evidence>
<organism evidence="12 13">
    <name type="scientific">Treponema bryantii</name>
    <dbReference type="NCBI Taxonomy" id="163"/>
    <lineage>
        <taxon>Bacteria</taxon>
        <taxon>Pseudomonadati</taxon>
        <taxon>Spirochaetota</taxon>
        <taxon>Spirochaetia</taxon>
        <taxon>Spirochaetales</taxon>
        <taxon>Treponemataceae</taxon>
        <taxon>Treponema</taxon>
    </lineage>
</organism>
<dbReference type="FunFam" id="3.40.50.300:FF:000287">
    <property type="entry name" value="Multidrug ABC transporter ATP-binding protein"/>
    <property type="match status" value="1"/>
</dbReference>
<dbReference type="OrthoDB" id="341671at2"/>
<dbReference type="PANTHER" id="PTHR43394">
    <property type="entry name" value="ATP-DEPENDENT PERMEASE MDL1, MITOCHONDRIAL"/>
    <property type="match status" value="1"/>
</dbReference>
<dbReference type="PROSITE" id="PS00211">
    <property type="entry name" value="ABC_TRANSPORTER_1"/>
    <property type="match status" value="1"/>
</dbReference>
<dbReference type="SUPFAM" id="SSF52540">
    <property type="entry name" value="P-loop containing nucleoside triphosphate hydrolases"/>
    <property type="match status" value="1"/>
</dbReference>
<keyword evidence="6 12" id="KW-0067">ATP-binding</keyword>
<evidence type="ECO:0000256" key="1">
    <source>
        <dbReference type="ARBA" id="ARBA00004651"/>
    </source>
</evidence>
<dbReference type="eggNOG" id="COG1132">
    <property type="taxonomic scope" value="Bacteria"/>
</dbReference>
<feature type="domain" description="ABC transporter" evidence="10">
    <location>
        <begin position="401"/>
        <end position="637"/>
    </location>
</feature>
<dbReference type="GO" id="GO:0015421">
    <property type="term" value="F:ABC-type oligopeptide transporter activity"/>
    <property type="evidence" value="ECO:0007669"/>
    <property type="project" value="TreeGrafter"/>
</dbReference>
<keyword evidence="3" id="KW-1003">Cell membrane</keyword>
<keyword evidence="13" id="KW-1185">Reference proteome</keyword>
<feature type="domain" description="ABC transmembrane type-1" evidence="11">
    <location>
        <begin position="34"/>
        <end position="334"/>
    </location>
</feature>
<evidence type="ECO:0000259" key="11">
    <source>
        <dbReference type="PROSITE" id="PS50929"/>
    </source>
</evidence>
<gene>
    <name evidence="12" type="ORF">SAMN04487977_10412</name>
</gene>